<protein>
    <submittedName>
        <fullName evidence="1">Uncharacterized protein</fullName>
    </submittedName>
</protein>
<sequence>MWLETNRIIFWHILHISGSTPRNAVRRSLQFGTSSTSGGGSKIRSVIFLHCFFKVSEKQKFRKNRYPRKEHPVWILARSANMFPVIFENPLESEKELLRLRWENSTGTLCMVAENGE</sequence>
<gene>
    <name evidence="1" type="ORF">BECKTC1821D_GA0114238_101622</name>
</gene>
<organism evidence="1">
    <name type="scientific">Candidatus Kentrum sp. TC</name>
    <dbReference type="NCBI Taxonomy" id="2126339"/>
    <lineage>
        <taxon>Bacteria</taxon>
        <taxon>Pseudomonadati</taxon>
        <taxon>Pseudomonadota</taxon>
        <taxon>Gammaproteobacteria</taxon>
        <taxon>Candidatus Kentrum</taxon>
    </lineage>
</organism>
<reference evidence="1" key="1">
    <citation type="submission" date="2019-02" db="EMBL/GenBank/DDBJ databases">
        <authorList>
            <person name="Gruber-Vodicka R. H."/>
            <person name="Seah K. B. B."/>
        </authorList>
    </citation>
    <scope>NUCLEOTIDE SEQUENCE</scope>
    <source>
        <strain evidence="1">BECK_BZ123</strain>
    </source>
</reference>
<dbReference type="AlphaFoldDB" id="A0A450YP40"/>
<name>A0A450YP40_9GAMM</name>
<dbReference type="EMBL" id="CAADFS010000016">
    <property type="protein sequence ID" value="VFK43259.1"/>
    <property type="molecule type" value="Genomic_DNA"/>
</dbReference>
<accession>A0A450YP40</accession>
<evidence type="ECO:0000313" key="1">
    <source>
        <dbReference type="EMBL" id="VFK43259.1"/>
    </source>
</evidence>
<proteinExistence type="predicted"/>